<evidence type="ECO:0000256" key="1">
    <source>
        <dbReference type="ARBA" id="ARBA00022723"/>
    </source>
</evidence>
<dbReference type="STRING" id="857566.A0A1E3PGV5"/>
<keyword evidence="4 6" id="KW-0862">Zinc</keyword>
<evidence type="ECO:0000256" key="5">
    <source>
        <dbReference type="ARBA" id="ARBA00023186"/>
    </source>
</evidence>
<dbReference type="Gene3D" id="1.10.287.110">
    <property type="entry name" value="DnaJ domain"/>
    <property type="match status" value="1"/>
</dbReference>
<dbReference type="Pfam" id="PF01556">
    <property type="entry name" value="DnaJ_C"/>
    <property type="match status" value="1"/>
</dbReference>
<dbReference type="GO" id="GO:0009408">
    <property type="term" value="P:response to heat"/>
    <property type="evidence" value="ECO:0007669"/>
    <property type="project" value="InterPro"/>
</dbReference>
<dbReference type="InterPro" id="IPR036410">
    <property type="entry name" value="HSP_DnaJ_Cys-rich_dom_sf"/>
</dbReference>
<feature type="domain" description="CR-type" evidence="10">
    <location>
        <begin position="169"/>
        <end position="254"/>
    </location>
</feature>
<keyword evidence="2" id="KW-0677">Repeat</keyword>
<evidence type="ECO:0000256" key="3">
    <source>
        <dbReference type="ARBA" id="ARBA00022771"/>
    </source>
</evidence>
<dbReference type="GO" id="GO:0051082">
    <property type="term" value="F:unfolded protein binding"/>
    <property type="evidence" value="ECO:0007669"/>
    <property type="project" value="InterPro"/>
</dbReference>
<feature type="zinc finger region" description="CR-type" evidence="6">
    <location>
        <begin position="169"/>
        <end position="254"/>
    </location>
</feature>
<dbReference type="PANTHER" id="PTHR43888">
    <property type="entry name" value="DNAJ-LIKE-2, ISOFORM A-RELATED"/>
    <property type="match status" value="1"/>
</dbReference>
<name>A0A1E3PGV5_9ASCO</name>
<dbReference type="FunFam" id="2.10.230.10:FF:000001">
    <property type="entry name" value="DnaJ subfamily A member 2"/>
    <property type="match status" value="1"/>
</dbReference>
<dbReference type="GO" id="GO:0006457">
    <property type="term" value="P:protein folding"/>
    <property type="evidence" value="ECO:0007669"/>
    <property type="project" value="InterPro"/>
</dbReference>
<reference evidence="11 12" key="1">
    <citation type="journal article" date="2016" name="Proc. Natl. Acad. Sci. U.S.A.">
        <title>Comparative genomics of biotechnologically important yeasts.</title>
        <authorList>
            <person name="Riley R."/>
            <person name="Haridas S."/>
            <person name="Wolfe K.H."/>
            <person name="Lopes M.R."/>
            <person name="Hittinger C.T."/>
            <person name="Goeker M."/>
            <person name="Salamov A.A."/>
            <person name="Wisecaver J.H."/>
            <person name="Long T.M."/>
            <person name="Calvey C.H."/>
            <person name="Aerts A.L."/>
            <person name="Barry K.W."/>
            <person name="Choi C."/>
            <person name="Clum A."/>
            <person name="Coughlan A.Y."/>
            <person name="Deshpande S."/>
            <person name="Douglass A.P."/>
            <person name="Hanson S.J."/>
            <person name="Klenk H.-P."/>
            <person name="LaButti K.M."/>
            <person name="Lapidus A."/>
            <person name="Lindquist E.A."/>
            <person name="Lipzen A.M."/>
            <person name="Meier-Kolthoff J.P."/>
            <person name="Ohm R.A."/>
            <person name="Otillar R.P."/>
            <person name="Pangilinan J.L."/>
            <person name="Peng Y."/>
            <person name="Rokas A."/>
            <person name="Rosa C.A."/>
            <person name="Scheuner C."/>
            <person name="Sibirny A.A."/>
            <person name="Slot J.C."/>
            <person name="Stielow J.B."/>
            <person name="Sun H."/>
            <person name="Kurtzman C.P."/>
            <person name="Blackwell M."/>
            <person name="Grigoriev I.V."/>
            <person name="Jeffries T.W."/>
        </authorList>
    </citation>
    <scope>NUCLEOTIDE SEQUENCE [LARGE SCALE GENOMIC DNA]</scope>
    <source>
        <strain evidence="11 12">DSM 6958</strain>
    </source>
</reference>
<evidence type="ECO:0000256" key="6">
    <source>
        <dbReference type="PROSITE-ProRule" id="PRU00546"/>
    </source>
</evidence>
<dbReference type="EMBL" id="KV454411">
    <property type="protein sequence ID" value="ODQ64608.1"/>
    <property type="molecule type" value="Genomic_DNA"/>
</dbReference>
<dbReference type="InterPro" id="IPR001623">
    <property type="entry name" value="DnaJ_domain"/>
</dbReference>
<proteinExistence type="inferred from homology"/>
<dbReference type="InterPro" id="IPR012724">
    <property type="entry name" value="DnaJ"/>
</dbReference>
<evidence type="ECO:0000256" key="4">
    <source>
        <dbReference type="ARBA" id="ARBA00022833"/>
    </source>
</evidence>
<dbReference type="FunFam" id="2.60.260.20:FF:000003">
    <property type="entry name" value="DnaJ subfamily A member 2"/>
    <property type="match status" value="1"/>
</dbReference>
<keyword evidence="3 6" id="KW-0863">Zinc-finger</keyword>
<dbReference type="InterPro" id="IPR018253">
    <property type="entry name" value="DnaJ_domain_CS"/>
</dbReference>
<dbReference type="AlphaFoldDB" id="A0A1E3PGV5"/>
<dbReference type="CDD" id="cd06257">
    <property type="entry name" value="DnaJ"/>
    <property type="match status" value="1"/>
</dbReference>
<dbReference type="InterPro" id="IPR044713">
    <property type="entry name" value="DNJA1/2-like"/>
</dbReference>
<dbReference type="HAMAP" id="MF_01152">
    <property type="entry name" value="DnaJ"/>
    <property type="match status" value="1"/>
</dbReference>
<evidence type="ECO:0000256" key="7">
    <source>
        <dbReference type="SAM" id="MobiDB-lite"/>
    </source>
</evidence>
<evidence type="ECO:0000259" key="10">
    <source>
        <dbReference type="PROSITE" id="PS51188"/>
    </source>
</evidence>
<feature type="signal peptide" evidence="8">
    <location>
        <begin position="1"/>
        <end position="26"/>
    </location>
</feature>
<dbReference type="SUPFAM" id="SSF57938">
    <property type="entry name" value="DnaJ/Hsp40 cysteine-rich domain"/>
    <property type="match status" value="1"/>
</dbReference>
<dbReference type="CDD" id="cd10719">
    <property type="entry name" value="DnaJ_zf"/>
    <property type="match status" value="1"/>
</dbReference>
<dbReference type="GO" id="GO:0008270">
    <property type="term" value="F:zinc ion binding"/>
    <property type="evidence" value="ECO:0007669"/>
    <property type="project" value="UniProtKB-KW"/>
</dbReference>
<dbReference type="GO" id="GO:0030544">
    <property type="term" value="F:Hsp70 protein binding"/>
    <property type="evidence" value="ECO:0007669"/>
    <property type="project" value="InterPro"/>
</dbReference>
<keyword evidence="12" id="KW-1185">Reference proteome</keyword>
<dbReference type="InterPro" id="IPR002939">
    <property type="entry name" value="DnaJ_C"/>
</dbReference>
<dbReference type="PROSITE" id="PS51188">
    <property type="entry name" value="ZF_CR"/>
    <property type="match status" value="1"/>
</dbReference>
<evidence type="ECO:0000256" key="8">
    <source>
        <dbReference type="SAM" id="SignalP"/>
    </source>
</evidence>
<dbReference type="InterPro" id="IPR036869">
    <property type="entry name" value="J_dom_sf"/>
</dbReference>
<keyword evidence="1 6" id="KW-0479">Metal-binding</keyword>
<dbReference type="PROSITE" id="PS50076">
    <property type="entry name" value="DNAJ_2"/>
    <property type="match status" value="1"/>
</dbReference>
<dbReference type="SUPFAM" id="SSF49493">
    <property type="entry name" value="HSP40/DnaJ peptide-binding domain"/>
    <property type="match status" value="2"/>
</dbReference>
<dbReference type="Gene3D" id="2.60.260.20">
    <property type="entry name" value="Urease metallochaperone UreE, N-terminal domain"/>
    <property type="match status" value="2"/>
</dbReference>
<keyword evidence="5" id="KW-0143">Chaperone</keyword>
<dbReference type="CDD" id="cd10747">
    <property type="entry name" value="DnaJ_C"/>
    <property type="match status" value="1"/>
</dbReference>
<evidence type="ECO:0000313" key="11">
    <source>
        <dbReference type="EMBL" id="ODQ64608.1"/>
    </source>
</evidence>
<accession>A0A1E3PGV5</accession>
<protein>
    <submittedName>
        <fullName evidence="11">DnaJ-like protein</fullName>
    </submittedName>
</protein>
<dbReference type="PROSITE" id="PS00636">
    <property type="entry name" value="DNAJ_1"/>
    <property type="match status" value="1"/>
</dbReference>
<evidence type="ECO:0000313" key="12">
    <source>
        <dbReference type="Proteomes" id="UP000095009"/>
    </source>
</evidence>
<feature type="chain" id="PRO_5009133837" evidence="8">
    <location>
        <begin position="27"/>
        <end position="452"/>
    </location>
</feature>
<dbReference type="Pfam" id="PF00226">
    <property type="entry name" value="DnaJ"/>
    <property type="match status" value="1"/>
</dbReference>
<gene>
    <name evidence="11" type="ORF">NADFUDRAFT_71062</name>
</gene>
<dbReference type="InterPro" id="IPR001305">
    <property type="entry name" value="HSP_DnaJ_Cys-rich_dom"/>
</dbReference>
<dbReference type="PRINTS" id="PR00625">
    <property type="entry name" value="JDOMAIN"/>
</dbReference>
<dbReference type="Gene3D" id="2.10.230.10">
    <property type="entry name" value="Heat shock protein DnaJ, cysteine-rich domain"/>
    <property type="match status" value="1"/>
</dbReference>
<evidence type="ECO:0000259" key="9">
    <source>
        <dbReference type="PROSITE" id="PS50076"/>
    </source>
</evidence>
<dbReference type="SUPFAM" id="SSF46565">
    <property type="entry name" value="Chaperone J-domain"/>
    <property type="match status" value="1"/>
</dbReference>
<dbReference type="Proteomes" id="UP000095009">
    <property type="component" value="Unassembled WGS sequence"/>
</dbReference>
<feature type="region of interest" description="Disordered" evidence="7">
    <location>
        <begin position="423"/>
        <end position="452"/>
    </location>
</feature>
<feature type="domain" description="J" evidence="9">
    <location>
        <begin position="27"/>
        <end position="94"/>
    </location>
</feature>
<sequence>MNLGAWRRLFDLLLLTTELRWDLVSTDLYEVLGVSKSATGVEIKKAYRKLALSYHPDKVSEDKREESEVRFKEISQAYEILSDDEKRQSYDRYGMEGASNSNYHNAYDGHDEYYDTSFGPDDFYSFFNGGGQSHSHSTNGSHGYSENKSKKTEDVHIPIKVTLAELYKGKVIKMGSTRNIICPTCVGTGGRKKAVAKKCKHCEGSGMIKKIKRVAPGIVSNYYVECSHCNGRGSLFREKDRCKQCLGSCTIKESKILEVYVSPGLKEGDKIVLHGESDQSPGKSTGDVIFTVQSENNTLFERKQHDLYATIKITLAEAICGLSRVVLTHLDDRGIKISSAPGHVFKPNDILEVKNEGMPIPRTSSRGTLFLLLDIEFPPSGWSIEKSELRKIQDLLPGNLKEIPVLPDVHTDDVDFSVRNANNLPEYSAGSANDEYDDERSGPFNTDGCPTQ</sequence>
<dbReference type="InterPro" id="IPR008971">
    <property type="entry name" value="HSP40/DnaJ_pept-bd"/>
</dbReference>
<keyword evidence="8" id="KW-0732">Signal</keyword>
<dbReference type="Pfam" id="PF00684">
    <property type="entry name" value="DnaJ_CXXCXGXG"/>
    <property type="match status" value="1"/>
</dbReference>
<evidence type="ECO:0000256" key="2">
    <source>
        <dbReference type="ARBA" id="ARBA00022737"/>
    </source>
</evidence>
<dbReference type="SMART" id="SM00271">
    <property type="entry name" value="DnaJ"/>
    <property type="match status" value="1"/>
</dbReference>
<dbReference type="GO" id="GO:0005524">
    <property type="term" value="F:ATP binding"/>
    <property type="evidence" value="ECO:0007669"/>
    <property type="project" value="InterPro"/>
</dbReference>
<dbReference type="OrthoDB" id="550424at2759"/>
<organism evidence="11 12">
    <name type="scientific">Nadsonia fulvescens var. elongata DSM 6958</name>
    <dbReference type="NCBI Taxonomy" id="857566"/>
    <lineage>
        <taxon>Eukaryota</taxon>
        <taxon>Fungi</taxon>
        <taxon>Dikarya</taxon>
        <taxon>Ascomycota</taxon>
        <taxon>Saccharomycotina</taxon>
        <taxon>Dipodascomycetes</taxon>
        <taxon>Dipodascales</taxon>
        <taxon>Dipodascales incertae sedis</taxon>
        <taxon>Nadsonia</taxon>
    </lineage>
</organism>